<name>A0ACB8R6P6_9AGAM</name>
<evidence type="ECO:0000313" key="2">
    <source>
        <dbReference type="Proteomes" id="UP000814033"/>
    </source>
</evidence>
<organism evidence="1 2">
    <name type="scientific">Auriscalpium vulgare</name>
    <dbReference type="NCBI Taxonomy" id="40419"/>
    <lineage>
        <taxon>Eukaryota</taxon>
        <taxon>Fungi</taxon>
        <taxon>Dikarya</taxon>
        <taxon>Basidiomycota</taxon>
        <taxon>Agaricomycotina</taxon>
        <taxon>Agaricomycetes</taxon>
        <taxon>Russulales</taxon>
        <taxon>Auriscalpiaceae</taxon>
        <taxon>Auriscalpium</taxon>
    </lineage>
</organism>
<reference evidence="1" key="2">
    <citation type="journal article" date="2022" name="New Phytol.">
        <title>Evolutionary transition to the ectomycorrhizal habit in the genomes of a hyperdiverse lineage of mushroom-forming fungi.</title>
        <authorList>
            <person name="Looney B."/>
            <person name="Miyauchi S."/>
            <person name="Morin E."/>
            <person name="Drula E."/>
            <person name="Courty P.E."/>
            <person name="Kohler A."/>
            <person name="Kuo A."/>
            <person name="LaButti K."/>
            <person name="Pangilinan J."/>
            <person name="Lipzen A."/>
            <person name="Riley R."/>
            <person name="Andreopoulos W."/>
            <person name="He G."/>
            <person name="Johnson J."/>
            <person name="Nolan M."/>
            <person name="Tritt A."/>
            <person name="Barry K.W."/>
            <person name="Grigoriev I.V."/>
            <person name="Nagy L.G."/>
            <person name="Hibbett D."/>
            <person name="Henrissat B."/>
            <person name="Matheny P.B."/>
            <person name="Labbe J."/>
            <person name="Martin F.M."/>
        </authorList>
    </citation>
    <scope>NUCLEOTIDE SEQUENCE</scope>
    <source>
        <strain evidence="1">FP105234-sp</strain>
    </source>
</reference>
<dbReference type="EMBL" id="MU276261">
    <property type="protein sequence ID" value="KAI0039806.1"/>
    <property type="molecule type" value="Genomic_DNA"/>
</dbReference>
<keyword evidence="2" id="KW-1185">Reference proteome</keyword>
<accession>A0ACB8R6P6</accession>
<gene>
    <name evidence="1" type="ORF">FA95DRAFT_983406</name>
</gene>
<sequence length="239" mass="26321">MPTRVSWLSIPDLDQARYSSSAQLLPREPVLQTIHCEMVSVRMMGISEGERELILSSRCAMREVRANVRCREDMKRPTSASLGMALEGTKACRVRPAVASSFDASRELSARPGNLTVHMALETEHMHPADRADPRTPPRRAAQLCLSVEGSTQVRSTLCTPKTGHMGIWTVGSNGVDSSSRKGEVVRTSKSAPCRASRLACSLLQASCKVVAHPRSTRYSDNVRRILPSRVPSNPRRMD</sequence>
<evidence type="ECO:0000313" key="1">
    <source>
        <dbReference type="EMBL" id="KAI0039806.1"/>
    </source>
</evidence>
<dbReference type="Proteomes" id="UP000814033">
    <property type="component" value="Unassembled WGS sequence"/>
</dbReference>
<comment type="caution">
    <text evidence="1">The sequence shown here is derived from an EMBL/GenBank/DDBJ whole genome shotgun (WGS) entry which is preliminary data.</text>
</comment>
<protein>
    <submittedName>
        <fullName evidence="1">Uncharacterized protein</fullName>
    </submittedName>
</protein>
<proteinExistence type="predicted"/>
<reference evidence="1" key="1">
    <citation type="submission" date="2021-02" db="EMBL/GenBank/DDBJ databases">
        <authorList>
            <consortium name="DOE Joint Genome Institute"/>
            <person name="Ahrendt S."/>
            <person name="Looney B.P."/>
            <person name="Miyauchi S."/>
            <person name="Morin E."/>
            <person name="Drula E."/>
            <person name="Courty P.E."/>
            <person name="Chicoki N."/>
            <person name="Fauchery L."/>
            <person name="Kohler A."/>
            <person name="Kuo A."/>
            <person name="Labutti K."/>
            <person name="Pangilinan J."/>
            <person name="Lipzen A."/>
            <person name="Riley R."/>
            <person name="Andreopoulos W."/>
            <person name="He G."/>
            <person name="Johnson J."/>
            <person name="Barry K.W."/>
            <person name="Grigoriev I.V."/>
            <person name="Nagy L."/>
            <person name="Hibbett D."/>
            <person name="Henrissat B."/>
            <person name="Matheny P.B."/>
            <person name="Labbe J."/>
            <person name="Martin F."/>
        </authorList>
    </citation>
    <scope>NUCLEOTIDE SEQUENCE</scope>
    <source>
        <strain evidence="1">FP105234-sp</strain>
    </source>
</reference>